<accession>A0A9X3MPW1</accession>
<evidence type="ECO:0000256" key="1">
    <source>
        <dbReference type="ARBA" id="ARBA00010424"/>
    </source>
</evidence>
<dbReference type="InterPro" id="IPR013785">
    <property type="entry name" value="Aldolase_TIM"/>
</dbReference>
<gene>
    <name evidence="2" type="ORF">OM076_05365</name>
</gene>
<dbReference type="InterPro" id="IPR036112">
    <property type="entry name" value="ComA_synth_sf"/>
</dbReference>
<dbReference type="PANTHER" id="PTHR48413">
    <property type="match status" value="1"/>
</dbReference>
<dbReference type="Gene3D" id="3.20.20.70">
    <property type="entry name" value="Aldolase class I"/>
    <property type="match status" value="1"/>
</dbReference>
<dbReference type="Proteomes" id="UP001149140">
    <property type="component" value="Unassembled WGS sequence"/>
</dbReference>
<dbReference type="SUPFAM" id="SSF102110">
    <property type="entry name" value="(2r)-phospho-3-sulfolactate synthase ComA"/>
    <property type="match status" value="1"/>
</dbReference>
<sequence>MDDRTLRLDGVGPPHVPRRPVPTFLDLPERTLKPRRAGITHVIDRGLSPLALESLLVTAGEHIDMIKLGWGTAYVSGAVADKVAICRDAGIAICPGGTLLEIAAHQGRIDGYVEWLRELGMDCVEVSNGSLPLARERKAELIAELAREFTVIAEVGSKTGEAVAGDWCAEMLSDLAAGAALVIAEGRESGTVGLFDETGAVHGELVDAILHAVGQETVIFEAPQRAQQAWLLRRVGPNVNLGNIGTDDVIALETLRRGLRFDTLDLLPQRAST</sequence>
<comment type="similarity">
    <text evidence="1">Belongs to the phosphosulfolactate synthase family.</text>
</comment>
<comment type="caution">
    <text evidence="2">The sequence shown here is derived from an EMBL/GenBank/DDBJ whole genome shotgun (WGS) entry which is preliminary data.</text>
</comment>
<dbReference type="EMBL" id="JAPDOD010000003">
    <property type="protein sequence ID" value="MDA0159682.1"/>
    <property type="molecule type" value="Genomic_DNA"/>
</dbReference>
<protein>
    <submittedName>
        <fullName evidence="2">Phosphosulfolactate synthase</fullName>
    </submittedName>
</protein>
<keyword evidence="3" id="KW-1185">Reference proteome</keyword>
<evidence type="ECO:0000313" key="3">
    <source>
        <dbReference type="Proteomes" id="UP001149140"/>
    </source>
</evidence>
<evidence type="ECO:0000313" key="2">
    <source>
        <dbReference type="EMBL" id="MDA0159682.1"/>
    </source>
</evidence>
<dbReference type="AlphaFoldDB" id="A0A9X3MPW1"/>
<dbReference type="RefSeq" id="WP_270038450.1">
    <property type="nucleotide sequence ID" value="NZ_JAPDOD010000003.1"/>
</dbReference>
<reference evidence="2" key="1">
    <citation type="submission" date="2022-10" db="EMBL/GenBank/DDBJ databases">
        <title>The WGS of Solirubrobacter ginsenosidimutans DSM 21036.</title>
        <authorList>
            <person name="Jiang Z."/>
        </authorList>
    </citation>
    <scope>NUCLEOTIDE SEQUENCE</scope>
    <source>
        <strain evidence="2">DSM 21036</strain>
    </source>
</reference>
<proteinExistence type="inferred from homology"/>
<name>A0A9X3MPW1_9ACTN</name>
<dbReference type="InterPro" id="IPR003830">
    <property type="entry name" value="ComA_synth"/>
</dbReference>
<organism evidence="2 3">
    <name type="scientific">Solirubrobacter ginsenosidimutans</name>
    <dbReference type="NCBI Taxonomy" id="490573"/>
    <lineage>
        <taxon>Bacteria</taxon>
        <taxon>Bacillati</taxon>
        <taxon>Actinomycetota</taxon>
        <taxon>Thermoleophilia</taxon>
        <taxon>Solirubrobacterales</taxon>
        <taxon>Solirubrobacteraceae</taxon>
        <taxon>Solirubrobacter</taxon>
    </lineage>
</organism>
<dbReference type="PANTHER" id="PTHR48413:SF1">
    <property type="entry name" value="PROTEIN HEAT-STRESS-ASSOCIATED 32"/>
    <property type="match status" value="1"/>
</dbReference>
<dbReference type="Pfam" id="PF02679">
    <property type="entry name" value="ComA"/>
    <property type="match status" value="1"/>
</dbReference>